<protein>
    <recommendedName>
        <fullName evidence="5">HCP-like protein</fullName>
    </recommendedName>
</protein>
<sequence length="805" mass="86989">MATPPVPPRPYDYYDSRPTRDQPGRPPIPPIPPALRMDLESEHGSAPHFEDPLVAPRPHKIQPDLPANMARTLHEQTRSPYGVRHPSEYAQPWEGQSTLNTTPGFAIPGQRGPNRGASPLPGQGASYGGYGVASPPPGGYSPYPPQGYSAQIQHYPPPPRTEDIQSSLAALALGPSSQLSPHQYHRHPSSMSEYAPPPPPAQRYPVNPQSGSPPRQPAHTQGPPSLTAPVPTVSGLATSLQAVQQPNYDPVQKVSWCRDVLALVNRAEALQAPPPNPTNIASTDVPVGPIRIEDPQLRPLVDVMTSLILQISSPNSMPKPPPVHIAEAVYLRACCEASGAFASAYPPIKRDPRTAFRDFEFAARNGFPAAWFKIGRDYENFGDVPHAKDAFERGVKAGDERCLYRMGMAHLMGQLGLPSSPETAVPLLHRAATLVSAEVPQPAYVYGLLLLQEFTHVTISPQLFAPFIPPGSSTELEARKHLERAAYLSFAPAQYKLGHSYEFASPPFPFDALLSVQYYSLASQQGEIEADMALSKWFLCGSEGAFEKDEGLAWTFAEKAAKKGLPSAEFAMGYYAEVGVGGPKDMEVARVWYQKAADHGNEDAKERLRSLSQPAPQAISREEHQNLTEVTLVRKRTQAKQRSEASGAWPAQMSAGQGQRIVEHARNTSTTLAPVVAVAPQGASSPHPATSPQRRPADIPVTSPLTGSPAPQTQTPRPFANAPRYALSDPGSNSAAGPRLAQQQSNFGPPGRRTDTAGPPPPESEEHSLPEPLSPRNDSSRRGAQTFAEMGITTAKVEQKECLIM</sequence>
<dbReference type="Gene3D" id="1.25.40.10">
    <property type="entry name" value="Tetratricopeptide repeat domain"/>
    <property type="match status" value="2"/>
</dbReference>
<feature type="region of interest" description="Disordered" evidence="2">
    <location>
        <begin position="679"/>
        <end position="792"/>
    </location>
</feature>
<dbReference type="Pfam" id="PF08238">
    <property type="entry name" value="Sel1"/>
    <property type="match status" value="4"/>
</dbReference>
<keyword evidence="4" id="KW-1185">Reference proteome</keyword>
<feature type="region of interest" description="Disordered" evidence="2">
    <location>
        <begin position="1"/>
        <end position="163"/>
    </location>
</feature>
<dbReference type="EMBL" id="JH930470">
    <property type="protein sequence ID" value="EKM57943.1"/>
    <property type="molecule type" value="Genomic_DNA"/>
</dbReference>
<feature type="compositionally biased region" description="Polar residues" evidence="2">
    <location>
        <begin position="730"/>
        <end position="747"/>
    </location>
</feature>
<dbReference type="OrthoDB" id="272077at2759"/>
<dbReference type="PANTHER" id="PTHR46430:SF2">
    <property type="entry name" value="CHITIN SYNTHASE REGULATORY FACTOR 4"/>
    <property type="match status" value="1"/>
</dbReference>
<name>K5W270_PHACS</name>
<keyword evidence="1" id="KW-0677">Repeat</keyword>
<dbReference type="GeneID" id="18915340"/>
<feature type="compositionally biased region" description="Basic and acidic residues" evidence="2">
    <location>
        <begin position="12"/>
        <end position="23"/>
    </location>
</feature>
<organism evidence="3 4">
    <name type="scientific">Phanerochaete carnosa (strain HHB-10118-sp)</name>
    <name type="common">White-rot fungus</name>
    <name type="synonym">Peniophora carnosa</name>
    <dbReference type="NCBI Taxonomy" id="650164"/>
    <lineage>
        <taxon>Eukaryota</taxon>
        <taxon>Fungi</taxon>
        <taxon>Dikarya</taxon>
        <taxon>Basidiomycota</taxon>
        <taxon>Agaricomycotina</taxon>
        <taxon>Agaricomycetes</taxon>
        <taxon>Polyporales</taxon>
        <taxon>Phanerochaetaceae</taxon>
        <taxon>Phanerochaete</taxon>
    </lineage>
</organism>
<dbReference type="InterPro" id="IPR006597">
    <property type="entry name" value="Sel1-like"/>
</dbReference>
<reference evidence="3 4" key="1">
    <citation type="journal article" date="2012" name="BMC Genomics">
        <title>Comparative genomics of the white-rot fungi, Phanerochaete carnosa and P. chrysosporium, to elucidate the genetic basis of the distinct wood types they colonize.</title>
        <authorList>
            <person name="Suzuki H."/>
            <person name="MacDonald J."/>
            <person name="Syed K."/>
            <person name="Salamov A."/>
            <person name="Hori C."/>
            <person name="Aerts A."/>
            <person name="Henrissat B."/>
            <person name="Wiebenga A."/>
            <person name="vanKuyk P.A."/>
            <person name="Barry K."/>
            <person name="Lindquist E."/>
            <person name="LaButti K."/>
            <person name="Lapidus A."/>
            <person name="Lucas S."/>
            <person name="Coutinho P."/>
            <person name="Gong Y."/>
            <person name="Samejima M."/>
            <person name="Mahadevan R."/>
            <person name="Abou-Zaid M."/>
            <person name="de Vries R.P."/>
            <person name="Igarashi K."/>
            <person name="Yadav J.S."/>
            <person name="Grigoriev I.V."/>
            <person name="Master E.R."/>
        </authorList>
    </citation>
    <scope>NUCLEOTIDE SEQUENCE [LARGE SCALE GENOMIC DNA]</scope>
    <source>
        <strain evidence="3 4">HHB-10118-sp</strain>
    </source>
</reference>
<dbReference type="STRING" id="650164.K5W270"/>
<feature type="compositionally biased region" description="Polar residues" evidence="2">
    <location>
        <begin position="703"/>
        <end position="716"/>
    </location>
</feature>
<dbReference type="InterPro" id="IPR011990">
    <property type="entry name" value="TPR-like_helical_dom_sf"/>
</dbReference>
<dbReference type="SUPFAM" id="SSF81901">
    <property type="entry name" value="HCP-like"/>
    <property type="match status" value="2"/>
</dbReference>
<evidence type="ECO:0008006" key="5">
    <source>
        <dbReference type="Google" id="ProtNLM"/>
    </source>
</evidence>
<dbReference type="Proteomes" id="UP000008370">
    <property type="component" value="Unassembled WGS sequence"/>
</dbReference>
<evidence type="ECO:0000313" key="3">
    <source>
        <dbReference type="EMBL" id="EKM57943.1"/>
    </source>
</evidence>
<feature type="compositionally biased region" description="Polar residues" evidence="2">
    <location>
        <begin position="94"/>
        <end position="103"/>
    </location>
</feature>
<dbReference type="PANTHER" id="PTHR46430">
    <property type="entry name" value="PROTEIN SKT5-RELATED"/>
    <property type="match status" value="1"/>
</dbReference>
<evidence type="ECO:0000313" key="4">
    <source>
        <dbReference type="Proteomes" id="UP000008370"/>
    </source>
</evidence>
<dbReference type="InterPro" id="IPR051726">
    <property type="entry name" value="Chitin_Synth_Reg"/>
</dbReference>
<feature type="compositionally biased region" description="Polar residues" evidence="2">
    <location>
        <begin position="682"/>
        <end position="693"/>
    </location>
</feature>
<evidence type="ECO:0000256" key="2">
    <source>
        <dbReference type="SAM" id="MobiDB-lite"/>
    </source>
</evidence>
<feature type="region of interest" description="Disordered" evidence="2">
    <location>
        <begin position="603"/>
        <end position="661"/>
    </location>
</feature>
<accession>K5W270</accession>
<feature type="compositionally biased region" description="Pro residues" evidence="2">
    <location>
        <begin position="1"/>
        <end position="10"/>
    </location>
</feature>
<dbReference type="SMART" id="SM00671">
    <property type="entry name" value="SEL1"/>
    <property type="match status" value="6"/>
</dbReference>
<dbReference type="AlphaFoldDB" id="K5W270"/>
<dbReference type="InParanoid" id="K5W270"/>
<dbReference type="KEGG" id="pco:PHACADRAFT_251858"/>
<gene>
    <name evidence="3" type="ORF">PHACADRAFT_251858</name>
</gene>
<dbReference type="HOGENOM" id="CLU_009491_1_0_1"/>
<proteinExistence type="predicted"/>
<evidence type="ECO:0000256" key="1">
    <source>
        <dbReference type="ARBA" id="ARBA00022737"/>
    </source>
</evidence>
<feature type="compositionally biased region" description="Pro residues" evidence="2">
    <location>
        <begin position="24"/>
        <end position="33"/>
    </location>
</feature>
<feature type="compositionally biased region" description="Basic and acidic residues" evidence="2">
    <location>
        <begin position="37"/>
        <end position="51"/>
    </location>
</feature>
<feature type="compositionally biased region" description="Polar residues" evidence="2">
    <location>
        <begin position="207"/>
        <end position="224"/>
    </location>
</feature>
<feature type="region of interest" description="Disordered" evidence="2">
    <location>
        <begin position="176"/>
        <end position="232"/>
    </location>
</feature>
<feature type="compositionally biased region" description="Pro residues" evidence="2">
    <location>
        <begin position="134"/>
        <end position="145"/>
    </location>
</feature>
<dbReference type="RefSeq" id="XP_007393276.1">
    <property type="nucleotide sequence ID" value="XM_007393214.1"/>
</dbReference>